<dbReference type="PANTHER" id="PTHR34892:SF2">
    <property type="entry name" value="VACUOLAR ATP SYNTHASE CATALYTIC SUBUNIT-RELATED _ V-ATPASE-RELATED _ VACUOLAR PROTON PUMP-LIKE PROTEIN"/>
    <property type="match status" value="1"/>
</dbReference>
<protein>
    <submittedName>
        <fullName evidence="3">Uncharacterized protein</fullName>
    </submittedName>
</protein>
<accession>Q6H687</accession>
<feature type="region of interest" description="Disordered" evidence="1">
    <location>
        <begin position="93"/>
        <end position="134"/>
    </location>
</feature>
<proteinExistence type="predicted"/>
<reference evidence="4" key="4">
    <citation type="journal article" date="2008" name="Nucleic Acids Res.">
        <title>The rice annotation project database (RAP-DB): 2008 update.</title>
        <authorList>
            <consortium name="The rice annotation project (RAP)"/>
        </authorList>
    </citation>
    <scope>GENOME REANNOTATION</scope>
    <source>
        <strain evidence="4">cv. Nipponbare</strain>
    </source>
</reference>
<evidence type="ECO:0000256" key="1">
    <source>
        <dbReference type="SAM" id="MobiDB-lite"/>
    </source>
</evidence>
<feature type="region of interest" description="Disordered" evidence="1">
    <location>
        <begin position="40"/>
        <end position="61"/>
    </location>
</feature>
<reference evidence="4" key="3">
    <citation type="journal article" date="2005" name="Nature">
        <title>The map-based sequence of the rice genome.</title>
        <authorList>
            <consortium name="International rice genome sequencing project (IRGSP)"/>
            <person name="Matsumoto T."/>
            <person name="Wu J."/>
            <person name="Kanamori H."/>
            <person name="Katayose Y."/>
            <person name="Fujisawa M."/>
            <person name="Namiki N."/>
            <person name="Mizuno H."/>
            <person name="Yamamoto K."/>
            <person name="Antonio B.A."/>
            <person name="Baba T."/>
            <person name="Sakata K."/>
            <person name="Nagamura Y."/>
            <person name="Aoki H."/>
            <person name="Arikawa K."/>
            <person name="Arita K."/>
            <person name="Bito T."/>
            <person name="Chiden Y."/>
            <person name="Fujitsuka N."/>
            <person name="Fukunaka R."/>
            <person name="Hamada M."/>
            <person name="Harada C."/>
            <person name="Hayashi A."/>
            <person name="Hijishita S."/>
            <person name="Honda M."/>
            <person name="Hosokawa S."/>
            <person name="Ichikawa Y."/>
            <person name="Idonuma A."/>
            <person name="Iijima M."/>
            <person name="Ikeda M."/>
            <person name="Ikeno M."/>
            <person name="Ito K."/>
            <person name="Ito S."/>
            <person name="Ito T."/>
            <person name="Ito Y."/>
            <person name="Ito Y."/>
            <person name="Iwabuchi A."/>
            <person name="Kamiya K."/>
            <person name="Karasawa W."/>
            <person name="Kurita K."/>
            <person name="Katagiri S."/>
            <person name="Kikuta A."/>
            <person name="Kobayashi H."/>
            <person name="Kobayashi N."/>
            <person name="Machita K."/>
            <person name="Maehara T."/>
            <person name="Masukawa M."/>
            <person name="Mizubayashi T."/>
            <person name="Mukai Y."/>
            <person name="Nagasaki H."/>
            <person name="Nagata Y."/>
            <person name="Naito S."/>
            <person name="Nakashima M."/>
            <person name="Nakama Y."/>
            <person name="Nakamichi Y."/>
            <person name="Nakamura M."/>
            <person name="Meguro A."/>
            <person name="Negishi M."/>
            <person name="Ohta I."/>
            <person name="Ohta T."/>
            <person name="Okamoto M."/>
            <person name="Ono N."/>
            <person name="Saji S."/>
            <person name="Sakaguchi M."/>
            <person name="Sakai K."/>
            <person name="Shibata M."/>
            <person name="Shimokawa T."/>
            <person name="Song J."/>
            <person name="Takazaki Y."/>
            <person name="Terasawa K."/>
            <person name="Tsugane M."/>
            <person name="Tsuji K."/>
            <person name="Ueda S."/>
            <person name="Waki K."/>
            <person name="Yamagata H."/>
            <person name="Yamamoto M."/>
            <person name="Yamamoto S."/>
            <person name="Yamane H."/>
            <person name="Yoshiki S."/>
            <person name="Yoshihara R."/>
            <person name="Yukawa K."/>
            <person name="Zhong H."/>
            <person name="Yano M."/>
            <person name="Yuan Q."/>
            <person name="Ouyang S."/>
            <person name="Liu J."/>
            <person name="Jones K.M."/>
            <person name="Gansberger K."/>
            <person name="Moffat K."/>
            <person name="Hill J."/>
            <person name="Bera J."/>
            <person name="Fadrosh D."/>
            <person name="Jin S."/>
            <person name="Johri S."/>
            <person name="Kim M."/>
            <person name="Overton L."/>
            <person name="Reardon M."/>
            <person name="Tsitrin T."/>
            <person name="Vuong H."/>
            <person name="Weaver B."/>
            <person name="Ciecko A."/>
            <person name="Tallon L."/>
            <person name="Jackson J."/>
            <person name="Pai G."/>
            <person name="Aken S.V."/>
            <person name="Utterback T."/>
            <person name="Reidmuller S."/>
            <person name="Feldblyum T."/>
            <person name="Hsiao J."/>
            <person name="Zismann V."/>
            <person name="Iobst S."/>
            <person name="de Vazeille A.R."/>
            <person name="Buell C.R."/>
            <person name="Ying K."/>
            <person name="Li Y."/>
            <person name="Lu T."/>
            <person name="Huang Y."/>
            <person name="Zhao Q."/>
            <person name="Feng Q."/>
            <person name="Zhang L."/>
            <person name="Zhu J."/>
            <person name="Weng Q."/>
            <person name="Mu J."/>
            <person name="Lu Y."/>
            <person name="Fan D."/>
            <person name="Liu Y."/>
            <person name="Guan J."/>
            <person name="Zhang Y."/>
            <person name="Yu S."/>
            <person name="Liu X."/>
            <person name="Zhang Y."/>
            <person name="Hong G."/>
            <person name="Han B."/>
            <person name="Choisne N."/>
            <person name="Demange N."/>
            <person name="Orjeda G."/>
            <person name="Samain S."/>
            <person name="Cattolico L."/>
            <person name="Pelletier E."/>
            <person name="Couloux A."/>
            <person name="Segurens B."/>
            <person name="Wincker P."/>
            <person name="D'Hont A."/>
            <person name="Scarpelli C."/>
            <person name="Weissenbach J."/>
            <person name="Salanoubat M."/>
            <person name="Quetier F."/>
            <person name="Yu Y."/>
            <person name="Kim H.R."/>
            <person name="Rambo T."/>
            <person name="Currie J."/>
            <person name="Collura K."/>
            <person name="Luo M."/>
            <person name="Yang T."/>
            <person name="Ammiraju J.S.S."/>
            <person name="Engler F."/>
            <person name="Soderlund C."/>
            <person name="Wing R.A."/>
            <person name="Palmer L.E."/>
            <person name="de la Bastide M."/>
            <person name="Spiegel L."/>
            <person name="Nascimento L."/>
            <person name="Zutavern T."/>
            <person name="O'Shaughnessy A."/>
            <person name="Dike S."/>
            <person name="Dedhia N."/>
            <person name="Preston R."/>
            <person name="Balija V."/>
            <person name="McCombie W.R."/>
            <person name="Chow T."/>
            <person name="Chen H."/>
            <person name="Chung M."/>
            <person name="Chen C."/>
            <person name="Shaw J."/>
            <person name="Wu H."/>
            <person name="Hsiao K."/>
            <person name="Chao Y."/>
            <person name="Chu M."/>
            <person name="Cheng C."/>
            <person name="Hour A."/>
            <person name="Lee P."/>
            <person name="Lin S."/>
            <person name="Lin Y."/>
            <person name="Liou J."/>
            <person name="Liu S."/>
            <person name="Hsing Y."/>
            <person name="Raghuvanshi S."/>
            <person name="Mohanty A."/>
            <person name="Bharti A.K."/>
            <person name="Gaur A."/>
            <person name="Gupta V."/>
            <person name="Kumar D."/>
            <person name="Ravi V."/>
            <person name="Vij S."/>
            <person name="Kapur A."/>
            <person name="Khurana P."/>
            <person name="Khurana P."/>
            <person name="Khurana J.P."/>
            <person name="Tyagi A.K."/>
            <person name="Gaikwad K."/>
            <person name="Singh A."/>
            <person name="Dalal V."/>
            <person name="Srivastava S."/>
            <person name="Dixit A."/>
            <person name="Pal A.K."/>
            <person name="Ghazi I.A."/>
            <person name="Yadav M."/>
            <person name="Pandit A."/>
            <person name="Bhargava A."/>
            <person name="Sureshbabu K."/>
            <person name="Batra K."/>
            <person name="Sharma T.R."/>
            <person name="Mohapatra T."/>
            <person name="Singh N.K."/>
            <person name="Messing J."/>
            <person name="Nelson A.B."/>
            <person name="Fuks G."/>
            <person name="Kavchok S."/>
            <person name="Keizer G."/>
            <person name="Linton E."/>
            <person name="Llaca V."/>
            <person name="Song R."/>
            <person name="Tanyolac B."/>
            <person name="Young S."/>
            <person name="Ho-Il K."/>
            <person name="Hahn J.H."/>
            <person name="Sangsakoo G."/>
            <person name="Vanavichit A."/>
            <person name="de Mattos Luiz.A.T."/>
            <person name="Zimmer P.D."/>
            <person name="Malone G."/>
            <person name="Dellagostin O."/>
            <person name="de Oliveira A.C."/>
            <person name="Bevan M."/>
            <person name="Bancroft I."/>
            <person name="Minx P."/>
            <person name="Cordum H."/>
            <person name="Wilson R."/>
            <person name="Cheng Z."/>
            <person name="Jin W."/>
            <person name="Jiang J."/>
            <person name="Leong S.A."/>
            <person name="Iwama H."/>
            <person name="Gojobori T."/>
            <person name="Itoh T."/>
            <person name="Niimura Y."/>
            <person name="Fujii Y."/>
            <person name="Habara T."/>
            <person name="Sakai H."/>
            <person name="Sato Y."/>
            <person name="Wilson G."/>
            <person name="Kumar K."/>
            <person name="McCouch S."/>
            <person name="Juretic N."/>
            <person name="Hoen D."/>
            <person name="Wright S."/>
            <person name="Bruskiewich R."/>
            <person name="Bureau T."/>
            <person name="Miyao A."/>
            <person name="Hirochika H."/>
            <person name="Nishikawa T."/>
            <person name="Kadowaki K."/>
            <person name="Sugiura M."/>
            <person name="Burr B."/>
            <person name="Sasaki T."/>
        </authorList>
    </citation>
    <scope>NUCLEOTIDE SEQUENCE [LARGE SCALE GENOMIC DNA]</scope>
    <source>
        <strain evidence="4">cv. Nipponbare</strain>
    </source>
</reference>
<organism evidence="3 4">
    <name type="scientific">Oryza sativa subsp. japonica</name>
    <name type="common">Rice</name>
    <dbReference type="NCBI Taxonomy" id="39947"/>
    <lineage>
        <taxon>Eukaryota</taxon>
        <taxon>Viridiplantae</taxon>
        <taxon>Streptophyta</taxon>
        <taxon>Embryophyta</taxon>
        <taxon>Tracheophyta</taxon>
        <taxon>Spermatophyta</taxon>
        <taxon>Magnoliopsida</taxon>
        <taxon>Liliopsida</taxon>
        <taxon>Poales</taxon>
        <taxon>Poaceae</taxon>
        <taxon>BOP clade</taxon>
        <taxon>Oryzoideae</taxon>
        <taxon>Oryzeae</taxon>
        <taxon>Oryzinae</taxon>
        <taxon>Oryza</taxon>
        <taxon>Oryza sativa</taxon>
    </lineage>
</organism>
<evidence type="ECO:0000313" key="2">
    <source>
        <dbReference type="EMBL" id="BAD25691.1"/>
    </source>
</evidence>
<evidence type="ECO:0000313" key="4">
    <source>
        <dbReference type="Proteomes" id="UP000000763"/>
    </source>
</evidence>
<name>Q6H687_ORYSJ</name>
<dbReference type="EMBL" id="AP005006">
    <property type="protein sequence ID" value="BAD25691.1"/>
    <property type="molecule type" value="Genomic_DNA"/>
</dbReference>
<reference evidence="2" key="1">
    <citation type="submission" date="2002-03" db="EMBL/GenBank/DDBJ databases">
        <title>Oryza sativa nipponbare(GA3) genomic DNA, chromosome 2, PAC clone:P0519E06.</title>
        <authorList>
            <person name="Sasaki T."/>
            <person name="Matsumoto T."/>
            <person name="Yamamoto K."/>
        </authorList>
    </citation>
    <scope>NUCLEOTIDE SEQUENCE</scope>
</reference>
<gene>
    <name evidence="3" type="ORF">OJ1112_F09.10</name>
    <name evidence="2" type="ORF">P0519E06.40</name>
</gene>
<dbReference type="PANTHER" id="PTHR34892">
    <property type="entry name" value="VACUOLAR ATP SYNTHASE CATALYTIC SUBUNIT-RELATED / V-ATPASE-RELATED / VACUOLAR PROTON PUMP-LIKE PROTEIN"/>
    <property type="match status" value="1"/>
</dbReference>
<evidence type="ECO:0000313" key="3">
    <source>
        <dbReference type="EMBL" id="BAD25762.1"/>
    </source>
</evidence>
<dbReference type="AlphaFoldDB" id="Q6H687"/>
<dbReference type="EMBL" id="AP005289">
    <property type="protein sequence ID" value="BAD25762.1"/>
    <property type="molecule type" value="Genomic_DNA"/>
</dbReference>
<reference evidence="3" key="2">
    <citation type="submission" date="2002-05" db="EMBL/GenBank/DDBJ databases">
        <title>Oryza sativa nipponbare(GA3) genomic DNA, chromosome 2, BAC clone:OJ1112_F09.</title>
        <authorList>
            <person name="Sasaki T."/>
            <person name="Matsumoto T."/>
            <person name="Katayose Y."/>
        </authorList>
    </citation>
    <scope>NUCLEOTIDE SEQUENCE</scope>
</reference>
<dbReference type="Proteomes" id="UP000000763">
    <property type="component" value="Chromosome 2"/>
</dbReference>
<sequence>MAHISDIKLIRTDTTLDLSKKAEKGEVARSAAHVALGGRNCTNRDARSDGTTATGEVAADEPHHEPSLVVLILVLPPQLPLICSPVPSAEVAREASISGRPSPPSSSSASPPPERPPAKPRGRKDGGGGAPHFLVNLISSGRPGEQPRAVATVTARSAPPRPDLAGWRLAAGMETAAGRNCGAPVAAAAAATSVGRSFWRWCCRRRWLPTAPAICNVHGGSRPDLGAVGGGRLATPVGDSGGGVVAAVGGGGCWLLGGGGRRRNDGLRRRWFASVAAATAAVTVEAVATLVARKESAAAVVVTVAVIRGMAASDGLPRAWETVASGRRGIVGWRGRRSAWRREAQPMAAEAGSAREARAVEMEAGLAQAAEMEAGLAREAQPMEGGRIGARRIRWRRPAWCREARPAVEEAT</sequence>